<dbReference type="Proteomes" id="UP000235965">
    <property type="component" value="Unassembled WGS sequence"/>
</dbReference>
<proteinExistence type="predicted"/>
<protein>
    <submittedName>
        <fullName evidence="1">Uncharacterized protein</fullName>
    </submittedName>
</protein>
<keyword evidence="2" id="KW-1185">Reference proteome</keyword>
<accession>A0A2J7R1E5</accession>
<dbReference type="EMBL" id="NEVH01008206">
    <property type="protein sequence ID" value="PNF34659.1"/>
    <property type="molecule type" value="Genomic_DNA"/>
</dbReference>
<reference evidence="1 2" key="1">
    <citation type="submission" date="2017-12" db="EMBL/GenBank/DDBJ databases">
        <title>Hemimetabolous genomes reveal molecular basis of termite eusociality.</title>
        <authorList>
            <person name="Harrison M.C."/>
            <person name="Jongepier E."/>
            <person name="Robertson H.M."/>
            <person name="Arning N."/>
            <person name="Bitard-Feildel T."/>
            <person name="Chao H."/>
            <person name="Childers C.P."/>
            <person name="Dinh H."/>
            <person name="Doddapaneni H."/>
            <person name="Dugan S."/>
            <person name="Gowin J."/>
            <person name="Greiner C."/>
            <person name="Han Y."/>
            <person name="Hu H."/>
            <person name="Hughes D.S.T."/>
            <person name="Huylmans A.-K."/>
            <person name="Kemena C."/>
            <person name="Kremer L.P.M."/>
            <person name="Lee S.L."/>
            <person name="Lopez-Ezquerra A."/>
            <person name="Mallet L."/>
            <person name="Monroy-Kuhn J.M."/>
            <person name="Moser A."/>
            <person name="Murali S.C."/>
            <person name="Muzny D.M."/>
            <person name="Otani S."/>
            <person name="Piulachs M.-D."/>
            <person name="Poelchau M."/>
            <person name="Qu J."/>
            <person name="Schaub F."/>
            <person name="Wada-Katsumata A."/>
            <person name="Worley K.C."/>
            <person name="Xie Q."/>
            <person name="Ylla G."/>
            <person name="Poulsen M."/>
            <person name="Gibbs R.A."/>
            <person name="Schal C."/>
            <person name="Richards S."/>
            <person name="Belles X."/>
            <person name="Korb J."/>
            <person name="Bornberg-Bauer E."/>
        </authorList>
    </citation>
    <scope>NUCLEOTIDE SEQUENCE [LARGE SCALE GENOMIC DNA]</scope>
    <source>
        <tissue evidence="1">Whole body</tissue>
    </source>
</reference>
<comment type="caution">
    <text evidence="1">The sequence shown here is derived from an EMBL/GenBank/DDBJ whole genome shotgun (WGS) entry which is preliminary data.</text>
</comment>
<evidence type="ECO:0000313" key="2">
    <source>
        <dbReference type="Proteomes" id="UP000235965"/>
    </source>
</evidence>
<dbReference type="AlphaFoldDB" id="A0A2J7R1E5"/>
<dbReference type="InParanoid" id="A0A2J7R1E5"/>
<gene>
    <name evidence="1" type="ORF">B7P43_G05475</name>
</gene>
<name>A0A2J7R1E5_9NEOP</name>
<evidence type="ECO:0000313" key="1">
    <source>
        <dbReference type="EMBL" id="PNF34659.1"/>
    </source>
</evidence>
<sequence>MSETYDIVTGSLCSLLLQVLGLNILYKCISAQSIDIEYLGTEPIVPASDDR</sequence>
<organism evidence="1 2">
    <name type="scientific">Cryptotermes secundus</name>
    <dbReference type="NCBI Taxonomy" id="105785"/>
    <lineage>
        <taxon>Eukaryota</taxon>
        <taxon>Metazoa</taxon>
        <taxon>Ecdysozoa</taxon>
        <taxon>Arthropoda</taxon>
        <taxon>Hexapoda</taxon>
        <taxon>Insecta</taxon>
        <taxon>Pterygota</taxon>
        <taxon>Neoptera</taxon>
        <taxon>Polyneoptera</taxon>
        <taxon>Dictyoptera</taxon>
        <taxon>Blattodea</taxon>
        <taxon>Blattoidea</taxon>
        <taxon>Termitoidae</taxon>
        <taxon>Kalotermitidae</taxon>
        <taxon>Cryptotermitinae</taxon>
        <taxon>Cryptotermes</taxon>
    </lineage>
</organism>